<evidence type="ECO:0000259" key="1">
    <source>
        <dbReference type="Pfam" id="PF13538"/>
    </source>
</evidence>
<accession>A0A0Q0U3G4</accession>
<dbReference type="Gene3D" id="3.40.50.300">
    <property type="entry name" value="P-loop containing nucleotide triphosphate hydrolases"/>
    <property type="match status" value="1"/>
</dbReference>
<dbReference type="EMBL" id="LKEV01000003">
    <property type="protein sequence ID" value="KQB86457.1"/>
    <property type="molecule type" value="Genomic_DNA"/>
</dbReference>
<comment type="caution">
    <text evidence="2">The sequence shown here is derived from an EMBL/GenBank/DDBJ whole genome shotgun (WGS) entry which is preliminary data.</text>
</comment>
<dbReference type="PATRIC" id="fig|1544413.3.peg.1384"/>
<dbReference type="STRING" id="1544413.Clow_01381"/>
<keyword evidence="3" id="KW-1185">Reference proteome</keyword>
<evidence type="ECO:0000313" key="3">
    <source>
        <dbReference type="Proteomes" id="UP000050488"/>
    </source>
</evidence>
<dbReference type="Proteomes" id="UP000050488">
    <property type="component" value="Unassembled WGS sequence"/>
</dbReference>
<gene>
    <name evidence="2" type="ORF">Clow_01381</name>
</gene>
<feature type="domain" description="UvrD-like helicase C-terminal" evidence="1">
    <location>
        <begin position="71"/>
        <end position="116"/>
    </location>
</feature>
<organism evidence="2 3">
    <name type="scientific">Corynebacterium lowii</name>
    <dbReference type="NCBI Taxonomy" id="1544413"/>
    <lineage>
        <taxon>Bacteria</taxon>
        <taxon>Bacillati</taxon>
        <taxon>Actinomycetota</taxon>
        <taxon>Actinomycetes</taxon>
        <taxon>Mycobacteriales</taxon>
        <taxon>Corynebacteriaceae</taxon>
        <taxon>Corynebacterium</taxon>
    </lineage>
</organism>
<dbReference type="InterPro" id="IPR027785">
    <property type="entry name" value="UvrD-like_helicase_C"/>
</dbReference>
<dbReference type="InterPro" id="IPR027417">
    <property type="entry name" value="P-loop_NTPase"/>
</dbReference>
<dbReference type="AlphaFoldDB" id="A0A0Q0U3G4"/>
<sequence>MGQRFRHHTLSINYRTPAEIMEVAAEVLRDIDPEAIPATAIRSTGIPVRHVSEIPPRPEDGRSHIVITPDNVSNIKGLEFDHVIVVQPQEIVAASPQGRQNLYVAITRATQTLTIVD</sequence>
<name>A0A0Q0U3G4_9CORY</name>
<proteinExistence type="predicted"/>
<dbReference type="Pfam" id="PF13538">
    <property type="entry name" value="UvrD_C_2"/>
    <property type="match status" value="1"/>
</dbReference>
<protein>
    <recommendedName>
        <fullName evidence="1">UvrD-like helicase C-terminal domain-containing protein</fullName>
    </recommendedName>
</protein>
<evidence type="ECO:0000313" key="2">
    <source>
        <dbReference type="EMBL" id="KQB86457.1"/>
    </source>
</evidence>
<dbReference type="SUPFAM" id="SSF52540">
    <property type="entry name" value="P-loop containing nucleoside triphosphate hydrolases"/>
    <property type="match status" value="1"/>
</dbReference>
<reference evidence="2 3" key="1">
    <citation type="submission" date="2015-10" db="EMBL/GenBank/DDBJ databases">
        <title>Corynebacteirum lowii and Corynebacterium oculi species nova, derived from human clinical disease and and emended description of Corynebacterium mastiditis.</title>
        <authorList>
            <person name="Bernard K."/>
            <person name="Pacheco A.L."/>
            <person name="Mcdougall C."/>
            <person name="Burtx T."/>
            <person name="Weibe D."/>
            <person name="Tyler S."/>
            <person name="Olson A.B."/>
            <person name="Cnockaert M."/>
            <person name="Eguchi H."/>
            <person name="Kuwahara T."/>
            <person name="Nakayama-Imaohji H."/>
            <person name="Boudewijins M."/>
            <person name="Van Hoecke F."/>
            <person name="Bernier A.-M."/>
            <person name="Vandamme P."/>
        </authorList>
    </citation>
    <scope>NUCLEOTIDE SEQUENCE [LARGE SCALE GENOMIC DNA]</scope>
    <source>
        <strain evidence="2 3">NML 130206</strain>
    </source>
</reference>